<dbReference type="Proteomes" id="UP000663855">
    <property type="component" value="Unassembled WGS sequence"/>
</dbReference>
<comment type="caution">
    <text evidence="9">The sequence shown here is derived from an EMBL/GenBank/DDBJ whole genome shotgun (WGS) entry which is preliminary data.</text>
</comment>
<evidence type="ECO:0000313" key="6">
    <source>
        <dbReference type="EMBL" id="CAF3805833.1"/>
    </source>
</evidence>
<dbReference type="Proteomes" id="UP000676336">
    <property type="component" value="Unassembled WGS sequence"/>
</dbReference>
<evidence type="ECO:0000313" key="7">
    <source>
        <dbReference type="EMBL" id="CAF3814160.1"/>
    </source>
</evidence>
<dbReference type="EMBL" id="CAJOBI010000316">
    <property type="protein sequence ID" value="CAF3814160.1"/>
    <property type="molecule type" value="Genomic_DNA"/>
</dbReference>
<keyword evidence="10" id="KW-1185">Reference proteome</keyword>
<evidence type="ECO:0000313" key="3">
    <source>
        <dbReference type="EMBL" id="CAF2050167.1"/>
    </source>
</evidence>
<dbReference type="Gene3D" id="2.60.120.920">
    <property type="match status" value="1"/>
</dbReference>
<dbReference type="Proteomes" id="UP000663842">
    <property type="component" value="Unassembled WGS sequence"/>
</dbReference>
<gene>
    <name evidence="1" type="ORF">CJN711_LOCUS5363</name>
    <name evidence="6" type="ORF">GIL414_LOCUS1352</name>
    <name evidence="2" type="ORF">KQP761_LOCUS3145</name>
    <name evidence="5" type="ORF">MBJ925_LOCUS25478</name>
    <name evidence="9" type="ORF">OVN521_LOCUS10862</name>
    <name evidence="7" type="ORF">SMN809_LOCUS1900</name>
    <name evidence="8" type="ORF">UXM345_LOCUS8894</name>
    <name evidence="3" type="ORF">WKI299_LOCUS10001</name>
    <name evidence="4" type="ORF">XDN619_LOCUS15964</name>
</gene>
<protein>
    <submittedName>
        <fullName evidence="9">Uncharacterized protein</fullName>
    </submittedName>
</protein>
<dbReference type="Proteomes" id="UP000663824">
    <property type="component" value="Unassembled WGS sequence"/>
</dbReference>
<dbReference type="InterPro" id="IPR043136">
    <property type="entry name" value="B30.2/SPRY_sf"/>
</dbReference>
<dbReference type="EMBL" id="CAJNOW010000228">
    <property type="protein sequence ID" value="CAF1267972.1"/>
    <property type="molecule type" value="Genomic_DNA"/>
</dbReference>
<dbReference type="EMBL" id="CAJOBG010001408">
    <property type="protein sequence ID" value="CAF3926140.1"/>
    <property type="molecule type" value="Genomic_DNA"/>
</dbReference>
<evidence type="ECO:0000313" key="10">
    <source>
        <dbReference type="Proteomes" id="UP000663866"/>
    </source>
</evidence>
<dbReference type="EMBL" id="CAJNOV010001507">
    <property type="protein sequence ID" value="CAF1063832.1"/>
    <property type="molecule type" value="Genomic_DNA"/>
</dbReference>
<evidence type="ECO:0000313" key="8">
    <source>
        <dbReference type="EMBL" id="CAF3870409.1"/>
    </source>
</evidence>
<dbReference type="OrthoDB" id="9970728at2759"/>
<dbReference type="Proteomes" id="UP000681720">
    <property type="component" value="Unassembled WGS sequence"/>
</dbReference>
<dbReference type="Proteomes" id="UP000663834">
    <property type="component" value="Unassembled WGS sequence"/>
</dbReference>
<dbReference type="Proteomes" id="UP000663887">
    <property type="component" value="Unassembled WGS sequence"/>
</dbReference>
<dbReference type="EMBL" id="CAJOBJ010000221">
    <property type="protein sequence ID" value="CAF3805833.1"/>
    <property type="molecule type" value="Genomic_DNA"/>
</dbReference>
<dbReference type="AlphaFoldDB" id="A0A819IZM9"/>
<dbReference type="Proteomes" id="UP000663866">
    <property type="component" value="Unassembled WGS sequence"/>
</dbReference>
<dbReference type="EMBL" id="CAJOBF010000794">
    <property type="protein sequence ID" value="CAF3870409.1"/>
    <property type="molecule type" value="Genomic_DNA"/>
</dbReference>
<name>A0A819IZM9_9BILA</name>
<organism evidence="9 10">
    <name type="scientific">Rotaria magnacalcarata</name>
    <dbReference type="NCBI Taxonomy" id="392030"/>
    <lineage>
        <taxon>Eukaryota</taxon>
        <taxon>Metazoa</taxon>
        <taxon>Spiralia</taxon>
        <taxon>Gnathifera</taxon>
        <taxon>Rotifera</taxon>
        <taxon>Eurotatoria</taxon>
        <taxon>Bdelloidea</taxon>
        <taxon>Philodinida</taxon>
        <taxon>Philodinidae</taxon>
        <taxon>Rotaria</taxon>
    </lineage>
</organism>
<proteinExistence type="predicted"/>
<evidence type="ECO:0000313" key="2">
    <source>
        <dbReference type="EMBL" id="CAF1267972.1"/>
    </source>
</evidence>
<accession>A0A819IZM9</accession>
<evidence type="ECO:0000313" key="1">
    <source>
        <dbReference type="EMBL" id="CAF1063832.1"/>
    </source>
</evidence>
<sequence>MTVDETALEFHEKSRSIRVHENNRLCEKGNYETYGYVKGNKSYSDGIHHIRMKFEKIESSNSNNCKWSPWIFIGLCSATDRSAYGDVRYHKLRSACGWSTNGDIWINGMGKRIQWSGIPIQNDILQLTIDCNQKLLTLVNERTHEKTKDIQIDFQDKTTFPWCFYLVFANHGYRVRLL</sequence>
<dbReference type="EMBL" id="CAJNRF010003377">
    <property type="protein sequence ID" value="CAF2050167.1"/>
    <property type="molecule type" value="Genomic_DNA"/>
</dbReference>
<evidence type="ECO:0000313" key="9">
    <source>
        <dbReference type="EMBL" id="CAF3926140.1"/>
    </source>
</evidence>
<evidence type="ECO:0000313" key="4">
    <source>
        <dbReference type="EMBL" id="CAF2087680.1"/>
    </source>
</evidence>
<dbReference type="Proteomes" id="UP000663856">
    <property type="component" value="Unassembled WGS sequence"/>
</dbReference>
<dbReference type="EMBL" id="CAJNRE010013461">
    <property type="protein sequence ID" value="CAF2118425.1"/>
    <property type="molecule type" value="Genomic_DNA"/>
</dbReference>
<evidence type="ECO:0000313" key="5">
    <source>
        <dbReference type="EMBL" id="CAF2118425.1"/>
    </source>
</evidence>
<reference evidence="9" key="1">
    <citation type="submission" date="2021-02" db="EMBL/GenBank/DDBJ databases">
        <authorList>
            <person name="Nowell W R."/>
        </authorList>
    </citation>
    <scope>NUCLEOTIDE SEQUENCE</scope>
</reference>
<dbReference type="EMBL" id="CAJNRG010006627">
    <property type="protein sequence ID" value="CAF2087680.1"/>
    <property type="molecule type" value="Genomic_DNA"/>
</dbReference>